<proteinExistence type="predicted"/>
<accession>A0A7W8A0W8</accession>
<dbReference type="RefSeq" id="WP_184961261.1">
    <property type="nucleotide sequence ID" value="NZ_JACHIN010000003.1"/>
</dbReference>
<dbReference type="EMBL" id="JACHIN010000003">
    <property type="protein sequence ID" value="MBB5077444.1"/>
    <property type="molecule type" value="Genomic_DNA"/>
</dbReference>
<keyword evidence="2" id="KW-1185">Reference proteome</keyword>
<dbReference type="Proteomes" id="UP000568380">
    <property type="component" value="Unassembled WGS sequence"/>
</dbReference>
<dbReference type="AlphaFoldDB" id="A0A7W8A0W8"/>
<evidence type="ECO:0000313" key="1">
    <source>
        <dbReference type="EMBL" id="MBB5077444.1"/>
    </source>
</evidence>
<evidence type="ECO:0000313" key="2">
    <source>
        <dbReference type="Proteomes" id="UP000568380"/>
    </source>
</evidence>
<gene>
    <name evidence="1" type="ORF">HNR40_002917</name>
</gene>
<name>A0A7W8A0W8_9ACTN</name>
<comment type="caution">
    <text evidence="1">The sequence shown here is derived from an EMBL/GenBank/DDBJ whole genome shotgun (WGS) entry which is preliminary data.</text>
</comment>
<sequence>MNLEKAFTELTVDKDVHKQVAARLDTLRNTWAALAHDSGDTDRELDTVTDTEMFDILDNELGLQ</sequence>
<protein>
    <submittedName>
        <fullName evidence="1">Uncharacterized protein</fullName>
    </submittedName>
</protein>
<organism evidence="1 2">
    <name type="scientific">Nonomuraea endophytica</name>
    <dbReference type="NCBI Taxonomy" id="714136"/>
    <lineage>
        <taxon>Bacteria</taxon>
        <taxon>Bacillati</taxon>
        <taxon>Actinomycetota</taxon>
        <taxon>Actinomycetes</taxon>
        <taxon>Streptosporangiales</taxon>
        <taxon>Streptosporangiaceae</taxon>
        <taxon>Nonomuraea</taxon>
    </lineage>
</organism>
<reference evidence="1 2" key="1">
    <citation type="submission" date="2020-08" db="EMBL/GenBank/DDBJ databases">
        <title>Genomic Encyclopedia of Type Strains, Phase IV (KMG-IV): sequencing the most valuable type-strain genomes for metagenomic binning, comparative biology and taxonomic classification.</title>
        <authorList>
            <person name="Goeker M."/>
        </authorList>
    </citation>
    <scope>NUCLEOTIDE SEQUENCE [LARGE SCALE GENOMIC DNA]</scope>
    <source>
        <strain evidence="1 2">DSM 45385</strain>
    </source>
</reference>